<dbReference type="Pfam" id="PF13490">
    <property type="entry name" value="zf-HC2"/>
    <property type="match status" value="1"/>
</dbReference>
<comment type="similarity">
    <text evidence="1">Belongs to the sigma-70 factor family. ECF subfamily.</text>
</comment>
<feature type="domain" description="RNA polymerase sigma-70 region 2" evidence="7">
    <location>
        <begin position="79"/>
        <end position="145"/>
    </location>
</feature>
<evidence type="ECO:0000256" key="2">
    <source>
        <dbReference type="ARBA" id="ARBA00023015"/>
    </source>
</evidence>
<keyword evidence="3" id="KW-0731">Sigma factor</keyword>
<proteinExistence type="inferred from homology"/>
<feature type="compositionally biased region" description="Low complexity" evidence="6">
    <location>
        <begin position="407"/>
        <end position="429"/>
    </location>
</feature>
<evidence type="ECO:0000313" key="9">
    <source>
        <dbReference type="EMBL" id="KAA1373688.1"/>
    </source>
</evidence>
<dbReference type="SUPFAM" id="SSF88946">
    <property type="entry name" value="Sigma2 domain of RNA polymerase sigma factors"/>
    <property type="match status" value="1"/>
</dbReference>
<sequence length="599" mass="62501">MCVPWSSIVGSSRGRTAVRRASSQDVTRFRRQIRDRMPIASLEGWEDIVEQTLASTAELSDAELISAVRAGDTHAYGQLFERHRFAAERMARQIARGSDVDDLVAESFSRVMVLLQDGRGPDEAFRAYLLTSIRRLHIDRVRASNKVWSTAHEADLDRAVEFIDPAEMKFEHGAAAVAFASLPERWRLVLWHLDVEGQKPAEVAPLLGMSANSVSALAYRAREGLRQAYLQGHLAPTLHASCRRTTGMLGAHVRKGLSARDAAKVEAHLDDCTRCTGLYLELREINSNLSGVLGPSLLGPAFAGYVAAGAGVAALGAGAATVIGVKLVTGGAVKLVVVPAKVIGGAVAGAGTQGVVAAAVVTGVATAGTVAVTTDIGRAPADRPAAVAPSFTGAPSLAAPASTSDQATPATQEAEPEAAAPTPTVAPTLEPEPSPSPSASTEPEPEPSPTSETTEPLTDPEPSPPVAVEEPIVPTDYGIGALTITNDDNLLQRRFTVPVTAVNTGRSADQVVTVTMRFTRPVQFRGVVSPGWACGDATVDRSLSVLTCSTTLPAGEGTTFVVKARGIRPDGTVTVSSPGDPAPANDSAPFTAGAYLLLL</sequence>
<dbReference type="PANTHER" id="PTHR43133:SF8">
    <property type="entry name" value="RNA POLYMERASE SIGMA FACTOR HI_1459-RELATED"/>
    <property type="match status" value="1"/>
</dbReference>
<keyword evidence="5" id="KW-0804">Transcription</keyword>
<dbReference type="Proteomes" id="UP001515100">
    <property type="component" value="Unassembled WGS sequence"/>
</dbReference>
<evidence type="ECO:0000259" key="7">
    <source>
        <dbReference type="Pfam" id="PF04542"/>
    </source>
</evidence>
<dbReference type="Gene3D" id="1.10.1740.10">
    <property type="match status" value="1"/>
</dbReference>
<keyword evidence="2" id="KW-0805">Transcription regulation</keyword>
<dbReference type="InterPro" id="IPR013324">
    <property type="entry name" value="RNA_pol_sigma_r3/r4-like"/>
</dbReference>
<comment type="caution">
    <text evidence="9">The sequence shown here is derived from an EMBL/GenBank/DDBJ whole genome shotgun (WGS) entry which is preliminary data.</text>
</comment>
<gene>
    <name evidence="9" type="ORF">ESP62_017180</name>
</gene>
<evidence type="ECO:0000256" key="5">
    <source>
        <dbReference type="ARBA" id="ARBA00023163"/>
    </source>
</evidence>
<reference evidence="9" key="1">
    <citation type="submission" date="2019-09" db="EMBL/GenBank/DDBJ databases">
        <authorList>
            <person name="Li J."/>
        </authorList>
    </citation>
    <scope>NUCLEOTIDE SEQUENCE [LARGE SCALE GENOMIC DNA]</scope>
    <source>
        <strain evidence="9">NRBC 14897</strain>
    </source>
</reference>
<evidence type="ECO:0000256" key="6">
    <source>
        <dbReference type="SAM" id="MobiDB-lite"/>
    </source>
</evidence>
<dbReference type="InterPro" id="IPR041916">
    <property type="entry name" value="Anti_sigma_zinc_sf"/>
</dbReference>
<dbReference type="GO" id="GO:0006352">
    <property type="term" value="P:DNA-templated transcription initiation"/>
    <property type="evidence" value="ECO:0007669"/>
    <property type="project" value="InterPro"/>
</dbReference>
<evidence type="ECO:0000256" key="4">
    <source>
        <dbReference type="ARBA" id="ARBA00023125"/>
    </source>
</evidence>
<evidence type="ECO:0000256" key="1">
    <source>
        <dbReference type="ARBA" id="ARBA00010641"/>
    </source>
</evidence>
<keyword evidence="10" id="KW-1185">Reference proteome</keyword>
<organism evidence="9 10">
    <name type="scientific">Aeromicrobium fastidiosum</name>
    <dbReference type="NCBI Taxonomy" id="52699"/>
    <lineage>
        <taxon>Bacteria</taxon>
        <taxon>Bacillati</taxon>
        <taxon>Actinomycetota</taxon>
        <taxon>Actinomycetes</taxon>
        <taxon>Propionibacteriales</taxon>
        <taxon>Nocardioidaceae</taxon>
        <taxon>Aeromicrobium</taxon>
    </lineage>
</organism>
<dbReference type="Gene3D" id="1.10.10.10">
    <property type="entry name" value="Winged helix-like DNA-binding domain superfamily/Winged helix DNA-binding domain"/>
    <property type="match status" value="1"/>
</dbReference>
<dbReference type="InterPro" id="IPR027383">
    <property type="entry name" value="Znf_put"/>
</dbReference>
<name>A0A641AJ52_9ACTN</name>
<protein>
    <submittedName>
        <fullName evidence="9">Sigma-70 family RNA polymerase sigma factor</fullName>
    </submittedName>
</protein>
<dbReference type="AlphaFoldDB" id="A0A641AJ52"/>
<dbReference type="NCBIfam" id="TIGR02937">
    <property type="entry name" value="sigma70-ECF"/>
    <property type="match status" value="1"/>
</dbReference>
<dbReference type="Pfam" id="PF04542">
    <property type="entry name" value="Sigma70_r2"/>
    <property type="match status" value="1"/>
</dbReference>
<feature type="domain" description="Putative zinc-finger" evidence="8">
    <location>
        <begin position="242"/>
        <end position="275"/>
    </location>
</feature>
<dbReference type="SUPFAM" id="SSF88659">
    <property type="entry name" value="Sigma3 and sigma4 domains of RNA polymerase sigma factors"/>
    <property type="match status" value="1"/>
</dbReference>
<feature type="region of interest" description="Disordered" evidence="6">
    <location>
        <begin position="383"/>
        <end position="471"/>
    </location>
</feature>
<keyword evidence="4" id="KW-0238">DNA-binding</keyword>
<dbReference type="InterPro" id="IPR014284">
    <property type="entry name" value="RNA_pol_sigma-70_dom"/>
</dbReference>
<evidence type="ECO:0000256" key="3">
    <source>
        <dbReference type="ARBA" id="ARBA00023082"/>
    </source>
</evidence>
<dbReference type="PANTHER" id="PTHR43133">
    <property type="entry name" value="RNA POLYMERASE ECF-TYPE SIGMA FACTO"/>
    <property type="match status" value="1"/>
</dbReference>
<evidence type="ECO:0000313" key="10">
    <source>
        <dbReference type="Proteomes" id="UP001515100"/>
    </source>
</evidence>
<dbReference type="OrthoDB" id="4990598at2"/>
<dbReference type="GO" id="GO:0016987">
    <property type="term" value="F:sigma factor activity"/>
    <property type="evidence" value="ECO:0007669"/>
    <property type="project" value="UniProtKB-KW"/>
</dbReference>
<accession>A0A641AJ52</accession>
<dbReference type="InterPro" id="IPR007627">
    <property type="entry name" value="RNA_pol_sigma70_r2"/>
</dbReference>
<dbReference type="InterPro" id="IPR013325">
    <property type="entry name" value="RNA_pol_sigma_r2"/>
</dbReference>
<dbReference type="Gene3D" id="1.10.10.1320">
    <property type="entry name" value="Anti-sigma factor, zinc-finger domain"/>
    <property type="match status" value="1"/>
</dbReference>
<evidence type="ECO:0000259" key="8">
    <source>
        <dbReference type="Pfam" id="PF13490"/>
    </source>
</evidence>
<dbReference type="InterPro" id="IPR039425">
    <property type="entry name" value="RNA_pol_sigma-70-like"/>
</dbReference>
<dbReference type="EMBL" id="SDPP02000005">
    <property type="protein sequence ID" value="KAA1373688.1"/>
    <property type="molecule type" value="Genomic_DNA"/>
</dbReference>
<dbReference type="GO" id="GO:0003677">
    <property type="term" value="F:DNA binding"/>
    <property type="evidence" value="ECO:0007669"/>
    <property type="project" value="UniProtKB-KW"/>
</dbReference>
<dbReference type="InterPro" id="IPR036388">
    <property type="entry name" value="WH-like_DNA-bd_sf"/>
</dbReference>